<dbReference type="Pfam" id="PF00134">
    <property type="entry name" value="Cyclin_N"/>
    <property type="match status" value="1"/>
</dbReference>
<dbReference type="GO" id="GO:0044772">
    <property type="term" value="P:mitotic cell cycle phase transition"/>
    <property type="evidence" value="ECO:0007669"/>
    <property type="project" value="InterPro"/>
</dbReference>
<dbReference type="Proteomes" id="UP000824469">
    <property type="component" value="Unassembled WGS sequence"/>
</dbReference>
<dbReference type="InterPro" id="IPR046965">
    <property type="entry name" value="Cyclin_A/B-like"/>
</dbReference>
<dbReference type="EMBL" id="JAHRHJ020000005">
    <property type="protein sequence ID" value="KAH9315095.1"/>
    <property type="molecule type" value="Genomic_DNA"/>
</dbReference>
<accession>A0AA38LAX9</accession>
<gene>
    <name evidence="8" type="ORF">KI387_023722</name>
</gene>
<feature type="domain" description="Cyclin-like" evidence="6">
    <location>
        <begin position="295"/>
        <end position="377"/>
    </location>
</feature>
<comment type="similarity">
    <text evidence="1">Belongs to the cyclin family. Cyclin AB subfamily.</text>
</comment>
<dbReference type="InterPro" id="IPR013763">
    <property type="entry name" value="Cyclin-like_dom"/>
</dbReference>
<dbReference type="AlphaFoldDB" id="A0AA38LAX9"/>
<evidence type="ECO:0000313" key="8">
    <source>
        <dbReference type="EMBL" id="KAH9315095.1"/>
    </source>
</evidence>
<dbReference type="GO" id="GO:0016538">
    <property type="term" value="F:cyclin-dependent protein serine/threonine kinase regulator activity"/>
    <property type="evidence" value="ECO:0007669"/>
    <property type="project" value="InterPro"/>
</dbReference>
<dbReference type="InterPro" id="IPR039361">
    <property type="entry name" value="Cyclin"/>
</dbReference>
<dbReference type="PROSITE" id="PS00292">
    <property type="entry name" value="CYCLINS"/>
    <property type="match status" value="1"/>
</dbReference>
<dbReference type="Gene3D" id="1.10.472.10">
    <property type="entry name" value="Cyclin-like"/>
    <property type="match status" value="2"/>
</dbReference>
<sequence>TFLQQQVGGFAGSRVESGKAAYNKGLKMEGNGRRALSDIGNVVGRNPHTVDAKSLVATDRPVTRKYIATLANNQHAVQETQHLLRSRPDKNITPTTKDPRTMSPTEDIRGAVVDEDDLIGSSVLQPEECCEVEMEDPVDPIPIADIDEDDAENPLAITEYVQDIYSMYRGRENLSCVPADYMWEQTDINERMRGILIDWLIEVHLKFELVDETLFLTVNIIDRYLSRNRVMRKHLQLVGVTAMLLACKYEEVSVPVVDDFVQISDKAYSREEMLEMEKSMLNALQFNMSVPTPYVFIRRFLKAAESDKELEALSFFFIELCLVEYAMVRYPPSMLAAAAVYTAQCTLNRVPSWNRTIECHTGYSECQLWECAKIIVECHHKAGQGKLTCVHRKYSSSKYNCAAKTEPALVVGDMILD</sequence>
<feature type="domain" description="Cyclin-like" evidence="6">
    <location>
        <begin position="198"/>
        <end position="282"/>
    </location>
</feature>
<dbReference type="PIRSF" id="PIRSF001771">
    <property type="entry name" value="Cyclin_A_B_D_E"/>
    <property type="match status" value="1"/>
</dbReference>
<dbReference type="Pfam" id="PF02984">
    <property type="entry name" value="Cyclin_C"/>
    <property type="match status" value="1"/>
</dbReference>
<dbReference type="InterPro" id="IPR048258">
    <property type="entry name" value="Cyclins_cyclin-box"/>
</dbReference>
<evidence type="ECO:0000256" key="2">
    <source>
        <dbReference type="ARBA" id="ARBA00022618"/>
    </source>
</evidence>
<keyword evidence="9" id="KW-1185">Reference proteome</keyword>
<evidence type="ECO:0008006" key="10">
    <source>
        <dbReference type="Google" id="ProtNLM"/>
    </source>
</evidence>
<dbReference type="SMART" id="SM00385">
    <property type="entry name" value="CYCLIN"/>
    <property type="match status" value="2"/>
</dbReference>
<dbReference type="GO" id="GO:0051301">
    <property type="term" value="P:cell division"/>
    <property type="evidence" value="ECO:0007669"/>
    <property type="project" value="UniProtKB-KW"/>
</dbReference>
<feature type="domain" description="Cyclin C-terminal" evidence="7">
    <location>
        <begin position="291"/>
        <end position="408"/>
    </location>
</feature>
<evidence type="ECO:0000256" key="4">
    <source>
        <dbReference type="ARBA" id="ARBA00023306"/>
    </source>
</evidence>
<keyword evidence="3 5" id="KW-0195">Cyclin</keyword>
<protein>
    <recommendedName>
        <fullName evidence="10">Cyclin N-terminal domain-containing protein</fullName>
    </recommendedName>
</protein>
<comment type="caution">
    <text evidence="8">The sequence shown here is derived from an EMBL/GenBank/DDBJ whole genome shotgun (WGS) entry which is preliminary data.</text>
</comment>
<keyword evidence="4" id="KW-0131">Cell cycle</keyword>
<dbReference type="PANTHER" id="PTHR10177">
    <property type="entry name" value="CYCLINS"/>
    <property type="match status" value="1"/>
</dbReference>
<organism evidence="8 9">
    <name type="scientific">Taxus chinensis</name>
    <name type="common">Chinese yew</name>
    <name type="synonym">Taxus wallichiana var. chinensis</name>
    <dbReference type="NCBI Taxonomy" id="29808"/>
    <lineage>
        <taxon>Eukaryota</taxon>
        <taxon>Viridiplantae</taxon>
        <taxon>Streptophyta</taxon>
        <taxon>Embryophyta</taxon>
        <taxon>Tracheophyta</taxon>
        <taxon>Spermatophyta</taxon>
        <taxon>Pinopsida</taxon>
        <taxon>Pinidae</taxon>
        <taxon>Conifers II</taxon>
        <taxon>Cupressales</taxon>
        <taxon>Taxaceae</taxon>
        <taxon>Taxus</taxon>
    </lineage>
</organism>
<keyword evidence="2" id="KW-0132">Cell division</keyword>
<dbReference type="SMART" id="SM01332">
    <property type="entry name" value="Cyclin_C"/>
    <property type="match status" value="1"/>
</dbReference>
<evidence type="ECO:0000259" key="6">
    <source>
        <dbReference type="SMART" id="SM00385"/>
    </source>
</evidence>
<reference evidence="8 9" key="1">
    <citation type="journal article" date="2021" name="Nat. Plants">
        <title>The Taxus genome provides insights into paclitaxel biosynthesis.</title>
        <authorList>
            <person name="Xiong X."/>
            <person name="Gou J."/>
            <person name="Liao Q."/>
            <person name="Li Y."/>
            <person name="Zhou Q."/>
            <person name="Bi G."/>
            <person name="Li C."/>
            <person name="Du R."/>
            <person name="Wang X."/>
            <person name="Sun T."/>
            <person name="Guo L."/>
            <person name="Liang H."/>
            <person name="Lu P."/>
            <person name="Wu Y."/>
            <person name="Zhang Z."/>
            <person name="Ro D.K."/>
            <person name="Shang Y."/>
            <person name="Huang S."/>
            <person name="Yan J."/>
        </authorList>
    </citation>
    <scope>NUCLEOTIDE SEQUENCE [LARGE SCALE GENOMIC DNA]</scope>
    <source>
        <strain evidence="8">Ta-2019</strain>
    </source>
</reference>
<dbReference type="CDD" id="cd20567">
    <property type="entry name" value="CYCLIN_AtCycB-like_rpt1"/>
    <property type="match status" value="1"/>
</dbReference>
<evidence type="ECO:0000256" key="3">
    <source>
        <dbReference type="ARBA" id="ARBA00023127"/>
    </source>
</evidence>
<dbReference type="InterPro" id="IPR004367">
    <property type="entry name" value="Cyclin_C-dom"/>
</dbReference>
<proteinExistence type="inferred from homology"/>
<dbReference type="InterPro" id="IPR006671">
    <property type="entry name" value="Cyclin_N"/>
</dbReference>
<dbReference type="InterPro" id="IPR036915">
    <property type="entry name" value="Cyclin-like_sf"/>
</dbReference>
<dbReference type="GO" id="GO:0010332">
    <property type="term" value="P:response to gamma radiation"/>
    <property type="evidence" value="ECO:0007669"/>
    <property type="project" value="UniProtKB-ARBA"/>
</dbReference>
<evidence type="ECO:0000256" key="1">
    <source>
        <dbReference type="ARBA" id="ARBA00006955"/>
    </source>
</evidence>
<dbReference type="CDD" id="cd20511">
    <property type="entry name" value="CYCLIN_AtCycB-like_rpt2"/>
    <property type="match status" value="1"/>
</dbReference>
<dbReference type="SUPFAM" id="SSF47954">
    <property type="entry name" value="Cyclin-like"/>
    <property type="match status" value="2"/>
</dbReference>
<feature type="non-terminal residue" evidence="8">
    <location>
        <position position="1"/>
    </location>
</feature>
<evidence type="ECO:0000259" key="7">
    <source>
        <dbReference type="SMART" id="SM01332"/>
    </source>
</evidence>
<name>A0AA38LAX9_TAXCH</name>
<dbReference type="OMA" id="CIFIDED"/>
<evidence type="ECO:0000313" key="9">
    <source>
        <dbReference type="Proteomes" id="UP000824469"/>
    </source>
</evidence>
<evidence type="ECO:0000256" key="5">
    <source>
        <dbReference type="RuleBase" id="RU000383"/>
    </source>
</evidence>
<dbReference type="FunFam" id="1.10.472.10:FF:000032">
    <property type="entry name" value="G2/mitotic-specific cyclin-1"/>
    <property type="match status" value="1"/>
</dbReference>